<keyword evidence="1" id="KW-1133">Transmembrane helix</keyword>
<organism evidence="2 3">
    <name type="scientific">Cloacimonas acidaminovorans (strain Evry)</name>
    <dbReference type="NCBI Taxonomy" id="459349"/>
    <lineage>
        <taxon>Bacteria</taxon>
        <taxon>Pseudomonadati</taxon>
        <taxon>Candidatus Cloacimonadota</taxon>
        <taxon>Candidatus Cloacimonadia</taxon>
        <taxon>Candidatus Cloacimonadales</taxon>
        <taxon>Candidatus Cloacimonadaceae</taxon>
        <taxon>Candidatus Cloacimonas</taxon>
    </lineage>
</organism>
<sequence length="57" mass="6309">MPEILNHILMPIEKNSKIIISKIVMIGIEVEIAAGMTIIVIIVKKKLNRGKNGLQNS</sequence>
<reference evidence="2 3" key="1">
    <citation type="journal article" date="2008" name="J. Bacteriol.">
        <title>'Candidatus Cloacamonas acidaminovorans': genome sequence reconstruction provides a first glimpse of a new bacterial division.</title>
        <authorList>
            <person name="Pelletier E."/>
            <person name="Kreimeyer A."/>
            <person name="Bocs S."/>
            <person name="Rouy Z."/>
            <person name="Gyapay G."/>
            <person name="Chouari R."/>
            <person name="Riviere D."/>
            <person name="Ganesan A."/>
            <person name="Daegelen P."/>
            <person name="Sghir A."/>
            <person name="Cohen G.N."/>
            <person name="Medigue C."/>
            <person name="Weissenbach J."/>
            <person name="Le Paslier D."/>
        </authorList>
    </citation>
    <scope>NUCLEOTIDE SEQUENCE [LARGE SCALE GENOMIC DNA]</scope>
    <source>
        <strain evidence="3">Evry</strain>
    </source>
</reference>
<keyword evidence="1" id="KW-0472">Membrane</keyword>
<protein>
    <submittedName>
        <fullName evidence="2">Uncharacterized protein</fullName>
    </submittedName>
</protein>
<dbReference type="Proteomes" id="UP000002019">
    <property type="component" value="Chromosome"/>
</dbReference>
<proteinExistence type="predicted"/>
<evidence type="ECO:0000313" key="3">
    <source>
        <dbReference type="Proteomes" id="UP000002019"/>
    </source>
</evidence>
<gene>
    <name evidence="2" type="ordered locus">CLOAM1472</name>
</gene>
<evidence type="ECO:0000313" key="2">
    <source>
        <dbReference type="EMBL" id="CAO81323.1"/>
    </source>
</evidence>
<keyword evidence="1" id="KW-0812">Transmembrane</keyword>
<name>B0VFI5_CLOAI</name>
<dbReference type="KEGG" id="caci:CLOAM1472"/>
<evidence type="ECO:0000256" key="1">
    <source>
        <dbReference type="SAM" id="Phobius"/>
    </source>
</evidence>
<feature type="transmembrane region" description="Helical" evidence="1">
    <location>
        <begin position="20"/>
        <end position="43"/>
    </location>
</feature>
<keyword evidence="3" id="KW-1185">Reference proteome</keyword>
<dbReference type="HOGENOM" id="CLU_2988382_0_0_0"/>
<accession>B0VFI5</accession>
<dbReference type="EMBL" id="CU466930">
    <property type="protein sequence ID" value="CAO81323.1"/>
    <property type="molecule type" value="Genomic_DNA"/>
</dbReference>
<dbReference type="AlphaFoldDB" id="B0VFI5"/>